<evidence type="ECO:0000259" key="2">
    <source>
        <dbReference type="Pfam" id="PF15460"/>
    </source>
</evidence>
<feature type="domain" description="Something about silencing protein 4" evidence="2">
    <location>
        <begin position="307"/>
        <end position="352"/>
    </location>
</feature>
<sequence length="1347" mass="157043">MNHSVLVLSFHTPSAKDAVHSEKNSLGPNRYTNSKPFIATPPSDEHLTSHNTSSHPSKSIHNQEILSESSLPQEFGEKIIKNRCILKRKSRNIDKSLETTLIEYTADNKSNSFQKEEDYIFNFDRKLIKTYYNNDNDNDNYNFQLINETKLLILNDEYFDNLFFIDESDDLISISSLDNELNDSLKQNNNPDNNNILINLCDCSLDDNEKSLLPISQPSELINEYDVNVLQKKKNITVKNISNKNEKINILHCFAQDFSTKNKHHGHNLRKRTLNIKNYDDQKLNININVLHLNHLKKKYLQLFKNDPLNDSMYLKFHKASEKSEKRYNNLDKLKFLNDIDELKSFFDSLLSLLVNNTSLAQTNNFETDRPNSTDADSIGKETRRLRTRMTNQINTSLAPTSSSIIVSYLNNILNLNFNKNLMGFSKSQVLVNIFNFINKLNIKSNQSKNLISLNNNLLNIDSANNAYSSTPLNLKTDSSNFKSMKKFLNTQFGYPELQNYGFLRKNTDLNLDSLLVKEIQGNCNFIPSNFDYGKNFDDSPNFSSQNSEPNFNSYASLTFNSFNNFKNMLSNNIFETFETFETKTDISFPATLTTKDKSILKILSKITYINPHSILMPCPNNNKDATNSVKSPTITSLKNLNYLFLLIILSLYELFRILRFFKIWSFKNQLIIYNCKKELSKTQDRSELIRNLFSNITYQNERSNESFDHYKRLKNSLEGNHFQNNRQLKHFLQKFQNKIRHKVNGNTASFSSSNPIVSDKLYEELSIFISDSESDSSDLDDIDDLSNVTGSEILTKKHIQNRNRLNLEKELLDSYYSDQEENFMTVDEIREKRKKKFQSKFKKFSEFGVGKGTFVNEKEEHNKIWKNFKPIKFFVNNDSTLLLLMYNIRSGLKIYNLNEFFKFTTPNNSDDNLNKDENKSSLDPKNEFFKNGLLFEKQKTTNPDNCLSDFPKINGSDYIYESGSDKALIENQHISLKNKLILKDELISNQKTGEITSTLNNKNELKIKKKKNSDNSLLAKYLDEKNNILGSNDIKVDEMASTKKVSKNSNRHLRERKSQIEDLKKTSFYKVKVKKQKEKRIMSKKSTKIRNRKLLLEQDRKEYKSIFVSFFTNPKEKELYFRPYDYKLQSTEQKLKDYIDKEKGDPAKFSIYITKRKRNENTVRTDSITHTEKVIKKMKPIIGENCFGNETSLDTTEDDKKGISEKNKNKTSRLRQLSKIDYNINELSNKAIRYKNSYLKSNFDKDVGQEQQSDKIIMDKVENDIAQKNMNETIKKKGMMITIDINNYVTEGNYRVKETGLILPEWGFGKPLPYNLLFKYGQSNQNRCKSIESNDFEEFQLPKEFF</sequence>
<accession>A0A1D2VCY4</accession>
<evidence type="ECO:0000256" key="1">
    <source>
        <dbReference type="SAM" id="MobiDB-lite"/>
    </source>
</evidence>
<evidence type="ECO:0000313" key="4">
    <source>
        <dbReference type="Proteomes" id="UP000095038"/>
    </source>
</evidence>
<dbReference type="RefSeq" id="XP_020045865.1">
    <property type="nucleotide sequence ID" value="XM_020191956.1"/>
</dbReference>
<reference evidence="4" key="1">
    <citation type="submission" date="2016-05" db="EMBL/GenBank/DDBJ databases">
        <title>Comparative genomics of biotechnologically important yeasts.</title>
        <authorList>
            <consortium name="DOE Joint Genome Institute"/>
            <person name="Riley R."/>
            <person name="Haridas S."/>
            <person name="Wolfe K.H."/>
            <person name="Lopes M.R."/>
            <person name="Hittinger C.T."/>
            <person name="Goker M."/>
            <person name="Salamov A."/>
            <person name="Wisecaver J."/>
            <person name="Long T.M."/>
            <person name="Aerts A.L."/>
            <person name="Barry K."/>
            <person name="Choi C."/>
            <person name="Clum A."/>
            <person name="Coughlan A.Y."/>
            <person name="Deshpande S."/>
            <person name="Douglass A.P."/>
            <person name="Hanson S.J."/>
            <person name="Klenk H.-P."/>
            <person name="Labutti K."/>
            <person name="Lapidus A."/>
            <person name="Lindquist E."/>
            <person name="Lipzen A."/>
            <person name="Meier-Kolthoff J.P."/>
            <person name="Ohm R.A."/>
            <person name="Otillar R.P."/>
            <person name="Pangilinan J."/>
            <person name="Peng Y."/>
            <person name="Rokas A."/>
            <person name="Rosa C.A."/>
            <person name="Scheuner C."/>
            <person name="Sibirny A.A."/>
            <person name="Slot J.C."/>
            <person name="Stielow J.B."/>
            <person name="Sun H."/>
            <person name="Kurtzman C.P."/>
            <person name="Blackwell M."/>
            <person name="Grigoriev I.V."/>
            <person name="Jeffries T.W."/>
        </authorList>
    </citation>
    <scope>NUCLEOTIDE SEQUENCE [LARGE SCALE GENOMIC DNA]</scope>
    <source>
        <strain evidence="4">DSM 1968</strain>
    </source>
</reference>
<dbReference type="Pfam" id="PF15460">
    <property type="entry name" value="SAS4"/>
    <property type="match status" value="1"/>
</dbReference>
<gene>
    <name evidence="3" type="ORF">ASCRUDRAFT_71516</name>
</gene>
<feature type="compositionally biased region" description="Polar residues" evidence="1">
    <location>
        <begin position="49"/>
        <end position="62"/>
    </location>
</feature>
<dbReference type="InParanoid" id="A0A1D2VCY4"/>
<dbReference type="InterPro" id="IPR029184">
    <property type="entry name" value="Sas4_dom"/>
</dbReference>
<dbReference type="Proteomes" id="UP000095038">
    <property type="component" value="Unassembled WGS sequence"/>
</dbReference>
<protein>
    <recommendedName>
        <fullName evidence="2">Something about silencing protein 4 domain-containing protein</fullName>
    </recommendedName>
</protein>
<feature type="region of interest" description="Disordered" evidence="1">
    <location>
        <begin position="17"/>
        <end position="62"/>
    </location>
</feature>
<evidence type="ECO:0000313" key="3">
    <source>
        <dbReference type="EMBL" id="ODV59558.1"/>
    </source>
</evidence>
<feature type="compositionally biased region" description="Polar residues" evidence="1">
    <location>
        <begin position="24"/>
        <end position="35"/>
    </location>
</feature>
<organism evidence="3 4">
    <name type="scientific">Ascoidea rubescens DSM 1968</name>
    <dbReference type="NCBI Taxonomy" id="1344418"/>
    <lineage>
        <taxon>Eukaryota</taxon>
        <taxon>Fungi</taxon>
        <taxon>Dikarya</taxon>
        <taxon>Ascomycota</taxon>
        <taxon>Saccharomycotina</taxon>
        <taxon>Saccharomycetes</taxon>
        <taxon>Ascoideaceae</taxon>
        <taxon>Ascoidea</taxon>
    </lineage>
</organism>
<dbReference type="GeneID" id="30965592"/>
<keyword evidence="4" id="KW-1185">Reference proteome</keyword>
<dbReference type="EMBL" id="KV454485">
    <property type="protein sequence ID" value="ODV59558.1"/>
    <property type="molecule type" value="Genomic_DNA"/>
</dbReference>
<proteinExistence type="predicted"/>
<name>A0A1D2VCY4_9ASCO</name>